<evidence type="ECO:0000256" key="1">
    <source>
        <dbReference type="ARBA" id="ARBA00001954"/>
    </source>
</evidence>
<keyword evidence="2" id="KW-0560">Oxidoreductase</keyword>
<keyword evidence="3" id="KW-1185">Reference proteome</keyword>
<sequence>MVTKDIAAHADAFRKDGYTIIRGFYDPAKQVEPVRQGARWIIEALCRKYGVDAPTATVEDALGPGYLALAAASRAWGGEVYDAVKQIPAFMSLVSDPRNSELFAALRPGAVPGLAAGGYGIRIDAPGEAKFRAPWHQEFPAQLRSPDGIVFWSPLIPVFPELGPVELAVGSHKEGIVPVWEDDGGVGKTGAYALRLDREEERLARYQHAAPLTEPGDLILMDFLTLHQSGQNRSDIPRWSMQFRYFNYADPLGEKLSWKGSFAAGQSFATVLPELVASR</sequence>
<name>A0A838XVY6_9HYPH</name>
<organism evidence="2 3">
    <name type="scientific">Stappia taiwanensis</name>
    <dbReference type="NCBI Taxonomy" id="992267"/>
    <lineage>
        <taxon>Bacteria</taxon>
        <taxon>Pseudomonadati</taxon>
        <taxon>Pseudomonadota</taxon>
        <taxon>Alphaproteobacteria</taxon>
        <taxon>Hyphomicrobiales</taxon>
        <taxon>Stappiaceae</taxon>
        <taxon>Stappia</taxon>
    </lineage>
</organism>
<dbReference type="Pfam" id="PF05721">
    <property type="entry name" value="PhyH"/>
    <property type="match status" value="1"/>
</dbReference>
<keyword evidence="2" id="KW-0223">Dioxygenase</keyword>
<dbReference type="SUPFAM" id="SSF51197">
    <property type="entry name" value="Clavaminate synthase-like"/>
    <property type="match status" value="1"/>
</dbReference>
<reference evidence="2 3" key="1">
    <citation type="submission" date="2020-07" db="EMBL/GenBank/DDBJ databases">
        <authorList>
            <person name="Li M."/>
        </authorList>
    </citation>
    <scope>NUCLEOTIDE SEQUENCE [LARGE SCALE GENOMIC DNA]</scope>
    <source>
        <strain evidence="2 3">DSM 23284</strain>
    </source>
</reference>
<evidence type="ECO:0000313" key="3">
    <source>
        <dbReference type="Proteomes" id="UP000559404"/>
    </source>
</evidence>
<dbReference type="Gene3D" id="2.60.120.620">
    <property type="entry name" value="q2cbj1_9rhob like domain"/>
    <property type="match status" value="1"/>
</dbReference>
<dbReference type="InterPro" id="IPR008775">
    <property type="entry name" value="Phytyl_CoA_dOase-like"/>
</dbReference>
<dbReference type="EMBL" id="JACEON010000012">
    <property type="protein sequence ID" value="MBA4612656.1"/>
    <property type="molecule type" value="Genomic_DNA"/>
</dbReference>
<dbReference type="PANTHER" id="PTHR20883">
    <property type="entry name" value="PHYTANOYL-COA DIOXYGENASE DOMAIN CONTAINING 1"/>
    <property type="match status" value="1"/>
</dbReference>
<dbReference type="AlphaFoldDB" id="A0A838XVY6"/>
<evidence type="ECO:0000313" key="2">
    <source>
        <dbReference type="EMBL" id="MBA4612656.1"/>
    </source>
</evidence>
<gene>
    <name evidence="2" type="ORF">H1W37_13395</name>
</gene>
<dbReference type="Proteomes" id="UP000559404">
    <property type="component" value="Unassembled WGS sequence"/>
</dbReference>
<comment type="caution">
    <text evidence="2">The sequence shown here is derived from an EMBL/GenBank/DDBJ whole genome shotgun (WGS) entry which is preliminary data.</text>
</comment>
<proteinExistence type="predicted"/>
<accession>A0A838XVY6</accession>
<dbReference type="GO" id="GO:0005506">
    <property type="term" value="F:iron ion binding"/>
    <property type="evidence" value="ECO:0007669"/>
    <property type="project" value="UniProtKB-ARBA"/>
</dbReference>
<dbReference type="GO" id="GO:0016706">
    <property type="term" value="F:2-oxoglutarate-dependent dioxygenase activity"/>
    <property type="evidence" value="ECO:0007669"/>
    <property type="project" value="UniProtKB-ARBA"/>
</dbReference>
<dbReference type="PANTHER" id="PTHR20883:SF48">
    <property type="entry name" value="ECTOINE DIOXYGENASE"/>
    <property type="match status" value="1"/>
</dbReference>
<protein>
    <submittedName>
        <fullName evidence="2">Phytanoyl-CoA dioxygenase family protein</fullName>
    </submittedName>
</protein>
<comment type="cofactor">
    <cofactor evidence="1">
        <name>Fe(2+)</name>
        <dbReference type="ChEBI" id="CHEBI:29033"/>
    </cofactor>
</comment>
<reference evidence="2 3" key="2">
    <citation type="submission" date="2020-08" db="EMBL/GenBank/DDBJ databases">
        <title>Stappia taiwanensis sp. nov., isolated from a coastal thermal spring.</title>
        <authorList>
            <person name="Kampfer P."/>
        </authorList>
    </citation>
    <scope>NUCLEOTIDE SEQUENCE [LARGE SCALE GENOMIC DNA]</scope>
    <source>
        <strain evidence="2 3">DSM 23284</strain>
    </source>
</reference>